<dbReference type="InterPro" id="IPR004087">
    <property type="entry name" value="KH_dom"/>
</dbReference>
<evidence type="ECO:0000256" key="2">
    <source>
        <dbReference type="ARBA" id="ARBA00022490"/>
    </source>
</evidence>
<evidence type="ECO:0000256" key="6">
    <source>
        <dbReference type="HAMAP-Rule" id="MF_00945"/>
    </source>
</evidence>
<dbReference type="InterPro" id="IPR009019">
    <property type="entry name" value="KH_sf_prok-type"/>
</dbReference>
<keyword evidence="1 6" id="KW-0806">Transcription termination</keyword>
<protein>
    <recommendedName>
        <fullName evidence="6">Probable transcription termination protein NusA</fullName>
    </recommendedName>
</protein>
<dbReference type="HAMAP" id="MF_00945_A">
    <property type="entry name" value="NusA_A"/>
    <property type="match status" value="1"/>
</dbReference>
<dbReference type="GO" id="GO:0003723">
    <property type="term" value="F:RNA binding"/>
    <property type="evidence" value="ECO:0007669"/>
    <property type="project" value="UniProtKB-UniRule"/>
</dbReference>
<evidence type="ECO:0000256" key="5">
    <source>
        <dbReference type="ARBA" id="ARBA00023163"/>
    </source>
</evidence>
<dbReference type="InterPro" id="IPR015946">
    <property type="entry name" value="KH_dom-like_a/b"/>
</dbReference>
<sequence length="144" mass="16289">MPSIKLTAEEMRYITLFESLTGAITQDCIIDTRMNRLIFIVRPGHMGLAIGRKGINVKRLQRMLGKTIEVVEYADKPEDFIRNSLLPARVRAVKISKSPNGRKIAYVTIEPQDKGLAIGKEGRNIGRARIIAKRYFDIDHVVIV</sequence>
<dbReference type="CDD" id="cd22531">
    <property type="entry name" value="KH-II_NusA_arch_rpt2"/>
    <property type="match status" value="1"/>
</dbReference>
<gene>
    <name evidence="6" type="primary">nusA</name>
    <name evidence="9" type="ORF">DRJ21_00030</name>
</gene>
<dbReference type="PROSITE" id="PS50084">
    <property type="entry name" value="KH_TYPE_1"/>
    <property type="match status" value="1"/>
</dbReference>
<dbReference type="SMART" id="SM00322">
    <property type="entry name" value="KH"/>
    <property type="match status" value="1"/>
</dbReference>
<dbReference type="NCBIfam" id="TIGR01952">
    <property type="entry name" value="nusA_arch"/>
    <property type="match status" value="1"/>
</dbReference>
<dbReference type="InterPro" id="IPR058582">
    <property type="entry name" value="KH_NusA_2nd"/>
</dbReference>
<dbReference type="AlphaFoldDB" id="A0A497EXM7"/>
<evidence type="ECO:0000256" key="7">
    <source>
        <dbReference type="PROSITE-ProRule" id="PRU00117"/>
    </source>
</evidence>
<name>A0A497EXM7_9CREN</name>
<dbReference type="Gene3D" id="3.30.300.20">
    <property type="match status" value="2"/>
</dbReference>
<comment type="caution">
    <text evidence="9">The sequence shown here is derived from an EMBL/GenBank/DDBJ whole genome shotgun (WGS) entry which is preliminary data.</text>
</comment>
<organism evidence="9 10">
    <name type="scientific">Thermoproteota archaeon</name>
    <dbReference type="NCBI Taxonomy" id="2056631"/>
    <lineage>
        <taxon>Archaea</taxon>
        <taxon>Thermoproteota</taxon>
    </lineage>
</organism>
<dbReference type="CDD" id="cd22530">
    <property type="entry name" value="KH-II_NusA_arch_rpt1"/>
    <property type="match status" value="1"/>
</dbReference>
<dbReference type="PANTHER" id="PTHR22648:SF0">
    <property type="entry name" value="TRANSCRIPTION TERMINATION_ANTITERMINATION PROTEIN NUSA"/>
    <property type="match status" value="1"/>
</dbReference>
<keyword evidence="3 7" id="KW-0694">RNA-binding</keyword>
<dbReference type="GO" id="GO:0031564">
    <property type="term" value="P:transcription antitermination"/>
    <property type="evidence" value="ECO:0007669"/>
    <property type="project" value="InterPro"/>
</dbReference>
<dbReference type="InterPro" id="IPR010212">
    <property type="entry name" value="NusA_arc"/>
</dbReference>
<dbReference type="FunFam" id="3.30.300.20:FF:000024">
    <property type="entry name" value="Probable transcription termination protein NusA"/>
    <property type="match status" value="1"/>
</dbReference>
<evidence type="ECO:0000259" key="8">
    <source>
        <dbReference type="SMART" id="SM00322"/>
    </source>
</evidence>
<comment type="similarity">
    <text evidence="6">Belongs to the NusA family.</text>
</comment>
<dbReference type="Proteomes" id="UP000281962">
    <property type="component" value="Unassembled WGS sequence"/>
</dbReference>
<dbReference type="InterPro" id="IPR030842">
    <property type="entry name" value="TF_NusA_bacterial"/>
</dbReference>
<dbReference type="GO" id="GO:0005829">
    <property type="term" value="C:cytosol"/>
    <property type="evidence" value="ECO:0007669"/>
    <property type="project" value="TreeGrafter"/>
</dbReference>
<evidence type="ECO:0000256" key="3">
    <source>
        <dbReference type="ARBA" id="ARBA00022884"/>
    </source>
</evidence>
<dbReference type="SUPFAM" id="SSF54814">
    <property type="entry name" value="Prokaryotic type KH domain (KH-domain type II)"/>
    <property type="match status" value="2"/>
</dbReference>
<accession>A0A497EXM7</accession>
<reference evidence="9 10" key="1">
    <citation type="submission" date="2018-06" db="EMBL/GenBank/DDBJ databases">
        <title>Extensive metabolic versatility and redundancy in microbially diverse, dynamic hydrothermal sediments.</title>
        <authorList>
            <person name="Dombrowski N."/>
            <person name="Teske A."/>
            <person name="Baker B.J."/>
        </authorList>
    </citation>
    <scope>NUCLEOTIDE SEQUENCE [LARGE SCALE GENOMIC DNA]</scope>
    <source>
        <strain evidence="9">B30_G17</strain>
    </source>
</reference>
<evidence type="ECO:0000313" key="9">
    <source>
        <dbReference type="EMBL" id="RLE51470.1"/>
    </source>
</evidence>
<keyword evidence="5 6" id="KW-0804">Transcription</keyword>
<dbReference type="EMBL" id="QMQY01000001">
    <property type="protein sequence ID" value="RLE51470.1"/>
    <property type="molecule type" value="Genomic_DNA"/>
</dbReference>
<feature type="domain" description="K Homology" evidence="8">
    <location>
        <begin position="33"/>
        <end position="114"/>
    </location>
</feature>
<keyword evidence="2 6" id="KW-0963">Cytoplasm</keyword>
<dbReference type="Pfam" id="PF26594">
    <property type="entry name" value="KH_NusA_2nd"/>
    <property type="match status" value="1"/>
</dbReference>
<comment type="subcellular location">
    <subcellularLocation>
        <location evidence="6">Cytoplasm</location>
    </subcellularLocation>
</comment>
<dbReference type="GO" id="GO:0006353">
    <property type="term" value="P:DNA-templated transcription termination"/>
    <property type="evidence" value="ECO:0007669"/>
    <property type="project" value="UniProtKB-UniRule"/>
</dbReference>
<evidence type="ECO:0000313" key="10">
    <source>
        <dbReference type="Proteomes" id="UP000281962"/>
    </source>
</evidence>
<dbReference type="InterPro" id="IPR004044">
    <property type="entry name" value="KH_dom_type_2"/>
</dbReference>
<dbReference type="Pfam" id="PF07650">
    <property type="entry name" value="KH_2"/>
    <property type="match status" value="1"/>
</dbReference>
<dbReference type="PANTHER" id="PTHR22648">
    <property type="entry name" value="TRANSCRIPTION TERMINATION FACTOR NUSA"/>
    <property type="match status" value="1"/>
</dbReference>
<evidence type="ECO:0000256" key="4">
    <source>
        <dbReference type="ARBA" id="ARBA00023015"/>
    </source>
</evidence>
<comment type="function">
    <text evidence="6">Participates in transcription termination.</text>
</comment>
<proteinExistence type="inferred from homology"/>
<evidence type="ECO:0000256" key="1">
    <source>
        <dbReference type="ARBA" id="ARBA00022472"/>
    </source>
</evidence>
<keyword evidence="4 6" id="KW-0805">Transcription regulation</keyword>